<dbReference type="SUPFAM" id="SSF56672">
    <property type="entry name" value="DNA/RNA polymerases"/>
    <property type="match status" value="1"/>
</dbReference>
<protein>
    <recommendedName>
        <fullName evidence="1">Reverse transcriptase domain-containing protein</fullName>
    </recommendedName>
</protein>
<evidence type="ECO:0000313" key="2">
    <source>
        <dbReference type="EMBL" id="CAC5373530.1"/>
    </source>
</evidence>
<accession>A0A6J8AUF3</accession>
<organism evidence="2 3">
    <name type="scientific">Mytilus coruscus</name>
    <name type="common">Sea mussel</name>
    <dbReference type="NCBI Taxonomy" id="42192"/>
    <lineage>
        <taxon>Eukaryota</taxon>
        <taxon>Metazoa</taxon>
        <taxon>Spiralia</taxon>
        <taxon>Lophotrochozoa</taxon>
        <taxon>Mollusca</taxon>
        <taxon>Bivalvia</taxon>
        <taxon>Autobranchia</taxon>
        <taxon>Pteriomorphia</taxon>
        <taxon>Mytilida</taxon>
        <taxon>Mytiloidea</taxon>
        <taxon>Mytilidae</taxon>
        <taxon>Mytilinae</taxon>
        <taxon>Mytilus</taxon>
    </lineage>
</organism>
<dbReference type="PANTHER" id="PTHR47027:SF25">
    <property type="entry name" value="REVERSE TRANSCRIPTASE DOMAIN-CONTAINING PROTEIN"/>
    <property type="match status" value="1"/>
</dbReference>
<gene>
    <name evidence="2" type="ORF">MCOR_11260</name>
</gene>
<sequence>MMEKAVYKRSGITSKIIMLQDQLQVTYRTKDKVKRSARKDKRQYLEDLAKEAEQAAILGELSTVYKITKQLCRTSNAQTAHVNDKNGKSLKTEREQAERWVHHFKEVLNCPESDVIANPEISEDDLNINTEQPTLEKEGDIPSDWSKGLIVKLPKKGNLRNCDNWRGITLLSVTIKVFCKILLKLIDKIVDEKLREGQAGFRRGRGCIDQIFTLRNIIEQCIEWNTPLFINFIDFKKAFDSIHKKLLGELLNHMDFHLKF</sequence>
<feature type="domain" description="Reverse transcriptase" evidence="1">
    <location>
        <begin position="154"/>
        <end position="250"/>
    </location>
</feature>
<dbReference type="PANTHER" id="PTHR47027">
    <property type="entry name" value="REVERSE TRANSCRIPTASE DOMAIN-CONTAINING PROTEIN"/>
    <property type="match status" value="1"/>
</dbReference>
<reference evidence="2 3" key="1">
    <citation type="submission" date="2020-06" db="EMBL/GenBank/DDBJ databases">
        <authorList>
            <person name="Li R."/>
            <person name="Bekaert M."/>
        </authorList>
    </citation>
    <scope>NUCLEOTIDE SEQUENCE [LARGE SCALE GENOMIC DNA]</scope>
    <source>
        <strain evidence="3">wild</strain>
    </source>
</reference>
<dbReference type="InterPro" id="IPR000477">
    <property type="entry name" value="RT_dom"/>
</dbReference>
<dbReference type="AlphaFoldDB" id="A0A6J8AUF3"/>
<proteinExistence type="predicted"/>
<dbReference type="EMBL" id="CACVKT020001911">
    <property type="protein sequence ID" value="CAC5373530.1"/>
    <property type="molecule type" value="Genomic_DNA"/>
</dbReference>
<dbReference type="OrthoDB" id="6145148at2759"/>
<keyword evidence="3" id="KW-1185">Reference proteome</keyword>
<name>A0A6J8AUF3_MYTCO</name>
<dbReference type="InterPro" id="IPR043502">
    <property type="entry name" value="DNA/RNA_pol_sf"/>
</dbReference>
<dbReference type="CDD" id="cd01650">
    <property type="entry name" value="RT_nLTR_like"/>
    <property type="match status" value="1"/>
</dbReference>
<dbReference type="Pfam" id="PF00078">
    <property type="entry name" value="RVT_1"/>
    <property type="match status" value="1"/>
</dbReference>
<evidence type="ECO:0000259" key="1">
    <source>
        <dbReference type="Pfam" id="PF00078"/>
    </source>
</evidence>
<evidence type="ECO:0000313" key="3">
    <source>
        <dbReference type="Proteomes" id="UP000507470"/>
    </source>
</evidence>
<dbReference type="Proteomes" id="UP000507470">
    <property type="component" value="Unassembled WGS sequence"/>
</dbReference>